<evidence type="ECO:0000259" key="2">
    <source>
        <dbReference type="Pfam" id="PF07727"/>
    </source>
</evidence>
<feature type="region of interest" description="Disordered" evidence="1">
    <location>
        <begin position="215"/>
        <end position="242"/>
    </location>
</feature>
<gene>
    <name evidence="3" type="ORF">Amon01_000465400</name>
</gene>
<feature type="domain" description="Reverse transcriptase Ty1/copia-type" evidence="2">
    <location>
        <begin position="439"/>
        <end position="679"/>
    </location>
</feature>
<keyword evidence="4" id="KW-1185">Reference proteome</keyword>
<dbReference type="PANTHER" id="PTHR11439">
    <property type="entry name" value="GAG-POL-RELATED RETROTRANSPOSON"/>
    <property type="match status" value="1"/>
</dbReference>
<dbReference type="OrthoDB" id="411615at2759"/>
<feature type="region of interest" description="Disordered" evidence="1">
    <location>
        <begin position="151"/>
        <end position="176"/>
    </location>
</feature>
<evidence type="ECO:0000256" key="1">
    <source>
        <dbReference type="SAM" id="MobiDB-lite"/>
    </source>
</evidence>
<dbReference type="CDD" id="cd09272">
    <property type="entry name" value="RNase_HI_RT_Ty1"/>
    <property type="match status" value="1"/>
</dbReference>
<evidence type="ECO:0000313" key="4">
    <source>
        <dbReference type="Proteomes" id="UP001165063"/>
    </source>
</evidence>
<dbReference type="AlphaFoldDB" id="A0A9W6Z108"/>
<dbReference type="InterPro" id="IPR013103">
    <property type="entry name" value="RVT_2"/>
</dbReference>
<name>A0A9W6Z108_AMBMO</name>
<accession>A0A9W6Z108</accession>
<evidence type="ECO:0000313" key="3">
    <source>
        <dbReference type="EMBL" id="GMG36294.1"/>
    </source>
</evidence>
<dbReference type="Proteomes" id="UP001165063">
    <property type="component" value="Unassembled WGS sequence"/>
</dbReference>
<dbReference type="PANTHER" id="PTHR11439:SF483">
    <property type="entry name" value="PEPTIDE SYNTHASE GLIP-LIKE, PUTATIVE (AFU_ORTHOLOGUE AFUA_3G12920)-RELATED"/>
    <property type="match status" value="1"/>
</dbReference>
<protein>
    <submittedName>
        <fullName evidence="3">Unnamed protein product</fullName>
    </submittedName>
</protein>
<proteinExistence type="predicted"/>
<reference evidence="3" key="1">
    <citation type="submission" date="2023-04" db="EMBL/GenBank/DDBJ databases">
        <title>Ambrosiozyma monospora NBRC 1965.</title>
        <authorList>
            <person name="Ichikawa N."/>
            <person name="Sato H."/>
            <person name="Tonouchi N."/>
        </authorList>
    </citation>
    <scope>NUCLEOTIDE SEQUENCE</scope>
    <source>
        <strain evidence="3">NBRC 1965</strain>
    </source>
</reference>
<comment type="caution">
    <text evidence="3">The sequence shown here is derived from an EMBL/GenBank/DDBJ whole genome shotgun (WGS) entry which is preliminary data.</text>
</comment>
<dbReference type="Pfam" id="PF07727">
    <property type="entry name" value="RVT_2"/>
    <property type="match status" value="1"/>
</dbReference>
<organism evidence="3 4">
    <name type="scientific">Ambrosiozyma monospora</name>
    <name type="common">Yeast</name>
    <name type="synonym">Endomycopsis monosporus</name>
    <dbReference type="NCBI Taxonomy" id="43982"/>
    <lineage>
        <taxon>Eukaryota</taxon>
        <taxon>Fungi</taxon>
        <taxon>Dikarya</taxon>
        <taxon>Ascomycota</taxon>
        <taxon>Saccharomycotina</taxon>
        <taxon>Pichiomycetes</taxon>
        <taxon>Pichiales</taxon>
        <taxon>Pichiaceae</taxon>
        <taxon>Ambrosiozyma</taxon>
    </lineage>
</organism>
<sequence>MNNAVYNKRIDDAPEPFLRKRVGQDGYLSSYETIEFGRLVYLSRDHHLVGKLDPRAVPAFYLGPSQKGFGYIVLVIVSGKGKGTSAKVIDTTHIDFITPENITYRDWMHRKRLPTSDADICLLENDSHYKILDSHDNFPVRLVSGEDLTSAMNHGGGSNHDSFNKTATTTTTAKDENNTTVVSKDIIHDVNVEPDVNAGTDVILEKSDASNYVIGSDIATSDGTPELGGGTSSNGSPKEQYDGQAVRKKLKTVENGHVGGGGVDVVAGAKVEDQRHDSLKDMEFARQARELTNKEFIDNTITFEELEDYEDLREPMDLDEADNIATALVKDGLQQQKLKENSSIETINVPKNLATTFNDSSTSFTMPTDKHFLRNNPVIRHVSVKRRKTHDENHPTLKQALNGPDRDEWLKAMETQLNKLIDKGTWHSNQILTDDPEIKARAVRTQWTLNKKRDSSFKARLVAMGNTQNEQTYDETYSPTPSYEVMRILLADAVKTGKIITMFDVNDAYLNADIDKDLYIHVPKGIEIQYDKVMNHQIVVYKLQKAMWGLRQSGHRWAVCWVDFLLSIGFVELKGVNCLFAKFDENGSIIATLVSWVDDCMLSCKDQESSNEIMDTILKRFQCKVSVPVHGTIDLLNINIKQVYKFGKLHSIELNQAAYINKIAARLGINKAKEYVTPMDPDFKFDPCKNKLKLSGYKLSSKIRKMREIVGALLYIAQTTRPDISFAANFYARYTLYPHVLIEKQIKRTVSYLLSTKDYCIRYTRNSNDGLAAYAQLASLEMDSGRLTGFSDADLGGDIHTRKSTVASIFMYANGPVYWKTKGASVSAESSTEAELLAMVKAGNEMIYLLRVMKFIQAIKNVKVQETLFADNTSAINMAHGCACSTRTKHLGLTVAKAHEIEEEEMIKFVYIETKDQLADILTKPIQGAVLAHIIPMILKTDG</sequence>
<dbReference type="EMBL" id="BSXU01002303">
    <property type="protein sequence ID" value="GMG36294.1"/>
    <property type="molecule type" value="Genomic_DNA"/>
</dbReference>